<dbReference type="GO" id="GO:0045944">
    <property type="term" value="P:positive regulation of transcription by RNA polymerase II"/>
    <property type="evidence" value="ECO:0007669"/>
    <property type="project" value="TreeGrafter"/>
</dbReference>
<evidence type="ECO:0000256" key="2">
    <source>
        <dbReference type="ARBA" id="ARBA00022490"/>
    </source>
</evidence>
<sequence length="528" mass="60126">MYEPDHHLLDEEDAVQMALTKGHKRNGFDRRKSKGSVANHLLNFSLPQRNNDPAPYVRKKKGPPPRTRDEFLHANFRFVISPLSESEPRTLFDPDALTEWDNIEQVIVANEAADIEHRCPICLDTLRAPKITRCGHIYCWPCILTYLSLTENYWRRCPMCFDSVKKTDLRSVFVDRNRTTPSVGDIATFQFIHRSRSSWFPHLPTDPIGKARLPSVHSSNAPFARIVESSLEYLQSMIQSEMTDLHAMAREAESSGDDGMLPVIHEALVYCEKRLGKVVESYSESSIGKPASPVADDELPYTFYQLQNGHYVILHPLCMRALTKEFTDHEFPPELSGKVLEIEHVVMNDEARKRFRFMSHLPSHCDLFLAEIDLTNLVSPATYAHFHPEIKKRARHRHAKRQAQQNTERKKTHSLEMNLMLQMALDSDDHYPYLMQASSMEGSASLVEEDVVPDNTSTTSSPFNSPYASFAEITTNQGYYPALNLNGFEEASSPNVDAPPSLDELKKGGKKTKKGVSLFATSQRRSYR</sequence>
<comment type="subcellular location">
    <subcellularLocation>
        <location evidence="1">Cytoplasm</location>
    </subcellularLocation>
</comment>
<dbReference type="PANTHER" id="PTHR12983">
    <property type="entry name" value="RING FINGER 10 FAMILY MEMBER"/>
    <property type="match status" value="1"/>
</dbReference>
<dbReference type="InterPro" id="IPR017907">
    <property type="entry name" value="Znf_RING_CS"/>
</dbReference>
<evidence type="ECO:0000259" key="8">
    <source>
        <dbReference type="PROSITE" id="PS50089"/>
    </source>
</evidence>
<dbReference type="VEuPathDB" id="FungiDB:AeMF1_001182"/>
<organism evidence="9 10">
    <name type="scientific">Aphanomyces euteiches</name>
    <dbReference type="NCBI Taxonomy" id="100861"/>
    <lineage>
        <taxon>Eukaryota</taxon>
        <taxon>Sar</taxon>
        <taxon>Stramenopiles</taxon>
        <taxon>Oomycota</taxon>
        <taxon>Saprolegniomycetes</taxon>
        <taxon>Saprolegniales</taxon>
        <taxon>Verrucalvaceae</taxon>
        <taxon>Aphanomyces</taxon>
    </lineage>
</organism>
<comment type="caution">
    <text evidence="9">The sequence shown here is derived from an EMBL/GenBank/DDBJ whole genome shotgun (WGS) entry which is preliminary data.</text>
</comment>
<feature type="compositionally biased region" description="Polar residues" evidence="7">
    <location>
        <begin position="519"/>
        <end position="528"/>
    </location>
</feature>
<dbReference type="GO" id="GO:0000976">
    <property type="term" value="F:transcription cis-regulatory region binding"/>
    <property type="evidence" value="ECO:0007669"/>
    <property type="project" value="TreeGrafter"/>
</dbReference>
<protein>
    <recommendedName>
        <fullName evidence="8">RING-type domain-containing protein</fullName>
    </recommendedName>
</protein>
<dbReference type="Proteomes" id="UP000481153">
    <property type="component" value="Unassembled WGS sequence"/>
</dbReference>
<keyword evidence="10" id="KW-1185">Reference proteome</keyword>
<dbReference type="PROSITE" id="PS00518">
    <property type="entry name" value="ZF_RING_1"/>
    <property type="match status" value="1"/>
</dbReference>
<dbReference type="Gene3D" id="3.30.40.10">
    <property type="entry name" value="Zinc/RING finger domain, C3HC4 (zinc finger)"/>
    <property type="match status" value="1"/>
</dbReference>
<evidence type="ECO:0000256" key="1">
    <source>
        <dbReference type="ARBA" id="ARBA00004496"/>
    </source>
</evidence>
<dbReference type="AlphaFoldDB" id="A0A6G0XP98"/>
<dbReference type="CDD" id="cd16536">
    <property type="entry name" value="RING-HC_RNF10"/>
    <property type="match status" value="1"/>
</dbReference>
<dbReference type="InterPro" id="IPR039739">
    <property type="entry name" value="MAG2/RNF10"/>
</dbReference>
<evidence type="ECO:0000256" key="3">
    <source>
        <dbReference type="ARBA" id="ARBA00022723"/>
    </source>
</evidence>
<dbReference type="PROSITE" id="PS50089">
    <property type="entry name" value="ZF_RING_2"/>
    <property type="match status" value="1"/>
</dbReference>
<dbReference type="EMBL" id="VJMJ01000029">
    <property type="protein sequence ID" value="KAF0742311.1"/>
    <property type="molecule type" value="Genomic_DNA"/>
</dbReference>
<feature type="domain" description="RING-type" evidence="8">
    <location>
        <begin position="119"/>
        <end position="160"/>
    </location>
</feature>
<evidence type="ECO:0000313" key="10">
    <source>
        <dbReference type="Proteomes" id="UP000481153"/>
    </source>
</evidence>
<evidence type="ECO:0000256" key="7">
    <source>
        <dbReference type="SAM" id="MobiDB-lite"/>
    </source>
</evidence>
<keyword evidence="4 6" id="KW-0863">Zinc-finger</keyword>
<evidence type="ECO:0000256" key="5">
    <source>
        <dbReference type="ARBA" id="ARBA00022833"/>
    </source>
</evidence>
<dbReference type="InterPro" id="IPR001841">
    <property type="entry name" value="Znf_RING"/>
</dbReference>
<dbReference type="GO" id="GO:0005737">
    <property type="term" value="C:cytoplasm"/>
    <property type="evidence" value="ECO:0007669"/>
    <property type="project" value="UniProtKB-SubCell"/>
</dbReference>
<proteinExistence type="predicted"/>
<reference evidence="9 10" key="1">
    <citation type="submission" date="2019-07" db="EMBL/GenBank/DDBJ databases">
        <title>Genomics analysis of Aphanomyces spp. identifies a new class of oomycete effector associated with host adaptation.</title>
        <authorList>
            <person name="Gaulin E."/>
        </authorList>
    </citation>
    <scope>NUCLEOTIDE SEQUENCE [LARGE SCALE GENOMIC DNA]</scope>
    <source>
        <strain evidence="9 10">ATCC 201684</strain>
    </source>
</reference>
<keyword evidence="5" id="KW-0862">Zinc</keyword>
<dbReference type="Pfam" id="PF00097">
    <property type="entry name" value="zf-C3HC4"/>
    <property type="match status" value="1"/>
</dbReference>
<gene>
    <name evidence="9" type="ORF">Ae201684_002713</name>
</gene>
<evidence type="ECO:0000256" key="6">
    <source>
        <dbReference type="PROSITE-ProRule" id="PRU00175"/>
    </source>
</evidence>
<name>A0A6G0XP98_9STRA</name>
<dbReference type="InterPro" id="IPR018957">
    <property type="entry name" value="Znf_C3HC4_RING-type"/>
</dbReference>
<feature type="region of interest" description="Disordered" evidence="7">
    <location>
        <begin position="490"/>
        <end position="528"/>
    </location>
</feature>
<evidence type="ECO:0000256" key="4">
    <source>
        <dbReference type="ARBA" id="ARBA00022771"/>
    </source>
</evidence>
<dbReference type="PANTHER" id="PTHR12983:SF9">
    <property type="entry name" value="E3 UBIQUITIN-PROTEIN LIGASE RNF10"/>
    <property type="match status" value="1"/>
</dbReference>
<keyword evidence="3" id="KW-0479">Metal-binding</keyword>
<dbReference type="GO" id="GO:0008270">
    <property type="term" value="F:zinc ion binding"/>
    <property type="evidence" value="ECO:0007669"/>
    <property type="project" value="UniProtKB-KW"/>
</dbReference>
<dbReference type="SMART" id="SM00184">
    <property type="entry name" value="RING"/>
    <property type="match status" value="1"/>
</dbReference>
<dbReference type="InterPro" id="IPR013083">
    <property type="entry name" value="Znf_RING/FYVE/PHD"/>
</dbReference>
<evidence type="ECO:0000313" key="9">
    <source>
        <dbReference type="EMBL" id="KAF0742311.1"/>
    </source>
</evidence>
<keyword evidence="2" id="KW-0963">Cytoplasm</keyword>
<dbReference type="SUPFAM" id="SSF57850">
    <property type="entry name" value="RING/U-box"/>
    <property type="match status" value="1"/>
</dbReference>
<accession>A0A6G0XP98</accession>